<dbReference type="CDD" id="cd05380">
    <property type="entry name" value="CAP_euk"/>
    <property type="match status" value="1"/>
</dbReference>
<feature type="domain" description="SCP" evidence="2">
    <location>
        <begin position="43"/>
        <end position="195"/>
    </location>
</feature>
<accession>A0A9P0CC36</accession>
<dbReference type="GO" id="GO:0005576">
    <property type="term" value="C:extracellular region"/>
    <property type="evidence" value="ECO:0007669"/>
    <property type="project" value="UniProtKB-SubCell"/>
</dbReference>
<dbReference type="InterPro" id="IPR014044">
    <property type="entry name" value="CAP_dom"/>
</dbReference>
<dbReference type="PROSITE" id="PS01010">
    <property type="entry name" value="CRISP_2"/>
    <property type="match status" value="1"/>
</dbReference>
<dbReference type="Gene3D" id="3.40.33.10">
    <property type="entry name" value="CAP"/>
    <property type="match status" value="1"/>
</dbReference>
<dbReference type="PROSITE" id="PS01009">
    <property type="entry name" value="CRISP_1"/>
    <property type="match status" value="1"/>
</dbReference>
<gene>
    <name evidence="3" type="ORF">BEMITA_LOCUS8349</name>
</gene>
<dbReference type="SUPFAM" id="SSF55797">
    <property type="entry name" value="PR-1-like"/>
    <property type="match status" value="1"/>
</dbReference>
<dbReference type="EMBL" id="OU963865">
    <property type="protein sequence ID" value="CAH0771630.1"/>
    <property type="molecule type" value="Genomic_DNA"/>
</dbReference>
<proteinExistence type="predicted"/>
<evidence type="ECO:0000256" key="1">
    <source>
        <dbReference type="SAM" id="SignalP"/>
    </source>
</evidence>
<keyword evidence="4" id="KW-1185">Reference proteome</keyword>
<evidence type="ECO:0000313" key="3">
    <source>
        <dbReference type="EMBL" id="CAH0771630.1"/>
    </source>
</evidence>
<dbReference type="InterPro" id="IPR001283">
    <property type="entry name" value="CRISP-related"/>
</dbReference>
<dbReference type="AlphaFoldDB" id="A0A9P0CC36"/>
<reference evidence="3" key="1">
    <citation type="submission" date="2021-12" db="EMBL/GenBank/DDBJ databases">
        <authorList>
            <person name="King R."/>
        </authorList>
    </citation>
    <scope>NUCLEOTIDE SEQUENCE</scope>
</reference>
<dbReference type="Pfam" id="PF00188">
    <property type="entry name" value="CAP"/>
    <property type="match status" value="1"/>
</dbReference>
<dbReference type="PRINTS" id="PR00837">
    <property type="entry name" value="V5TPXLIKE"/>
</dbReference>
<dbReference type="InterPro" id="IPR018244">
    <property type="entry name" value="Allrgn_V5/Tpx1_CS"/>
</dbReference>
<dbReference type="InterPro" id="IPR035940">
    <property type="entry name" value="CAP_sf"/>
</dbReference>
<evidence type="ECO:0000313" key="4">
    <source>
        <dbReference type="Proteomes" id="UP001152759"/>
    </source>
</evidence>
<keyword evidence="1" id="KW-0732">Signal</keyword>
<dbReference type="Proteomes" id="UP001152759">
    <property type="component" value="Chromosome 4"/>
</dbReference>
<feature type="chain" id="PRO_5040279431" description="SCP domain-containing protein" evidence="1">
    <location>
        <begin position="27"/>
        <end position="232"/>
    </location>
</feature>
<organism evidence="3 4">
    <name type="scientific">Bemisia tabaci</name>
    <name type="common">Sweetpotato whitefly</name>
    <name type="synonym">Aleurodes tabaci</name>
    <dbReference type="NCBI Taxonomy" id="7038"/>
    <lineage>
        <taxon>Eukaryota</taxon>
        <taxon>Metazoa</taxon>
        <taxon>Ecdysozoa</taxon>
        <taxon>Arthropoda</taxon>
        <taxon>Hexapoda</taxon>
        <taxon>Insecta</taxon>
        <taxon>Pterygota</taxon>
        <taxon>Neoptera</taxon>
        <taxon>Paraneoptera</taxon>
        <taxon>Hemiptera</taxon>
        <taxon>Sternorrhyncha</taxon>
        <taxon>Aleyrodoidea</taxon>
        <taxon>Aleyrodidae</taxon>
        <taxon>Aleyrodinae</taxon>
        <taxon>Bemisia</taxon>
    </lineage>
</organism>
<evidence type="ECO:0000259" key="2">
    <source>
        <dbReference type="SMART" id="SM00198"/>
    </source>
</evidence>
<name>A0A9P0CC36_BEMTA</name>
<sequence>MHSQRRSLNPVHLLVYLVNIFEISRAACPTLDKELLRSGLTCPEKEQILELHNRLRQIIAVGQIGQPPARNMIEMTWDDELASKAQALADTCRYGHDGASQRAVGRFRVGQNIGMTWITLEQRAEPNFASRIYAWFEEVKKYKFGNPFSPVTGHYTQMVWQDTSHIGCGYSYYLEGQRYTKVYVCNYGPTGNIIGYDPYESGQFACDAKGLAFSRKYYGLCERIDSTPWICS</sequence>
<feature type="signal peptide" evidence="1">
    <location>
        <begin position="1"/>
        <end position="26"/>
    </location>
</feature>
<protein>
    <recommendedName>
        <fullName evidence="2">SCP domain-containing protein</fullName>
    </recommendedName>
</protein>
<dbReference type="SMART" id="SM00198">
    <property type="entry name" value="SCP"/>
    <property type="match status" value="1"/>
</dbReference>
<dbReference type="PANTHER" id="PTHR10334">
    <property type="entry name" value="CYSTEINE-RICH SECRETORY PROTEIN-RELATED"/>
    <property type="match status" value="1"/>
</dbReference>